<name>A0A1H9F583_9PSED</name>
<keyword evidence="1" id="KW-0238">DNA-binding</keyword>
<protein>
    <submittedName>
        <fullName evidence="4">Transcriptional regulator</fullName>
    </submittedName>
</protein>
<dbReference type="PROSITE" id="PS50937">
    <property type="entry name" value="HTH_MERR_2"/>
    <property type="match status" value="1"/>
</dbReference>
<dbReference type="Pfam" id="PF13411">
    <property type="entry name" value="MerR_1"/>
    <property type="match status" value="1"/>
</dbReference>
<reference evidence="4 5" key="1">
    <citation type="submission" date="2016-10" db="EMBL/GenBank/DDBJ databases">
        <authorList>
            <person name="de Groot N.N."/>
        </authorList>
    </citation>
    <scope>NUCLEOTIDE SEQUENCE [LARGE SCALE GENOMIC DNA]</scope>
    <source>
        <strain evidence="4 5">LMG 27941</strain>
    </source>
</reference>
<evidence type="ECO:0000256" key="2">
    <source>
        <dbReference type="SAM" id="MobiDB-lite"/>
    </source>
</evidence>
<organism evidence="4 5">
    <name type="scientific">Pseudomonas soli</name>
    <dbReference type="NCBI Taxonomy" id="1306993"/>
    <lineage>
        <taxon>Bacteria</taxon>
        <taxon>Pseudomonadati</taxon>
        <taxon>Pseudomonadota</taxon>
        <taxon>Gammaproteobacteria</taxon>
        <taxon>Pseudomonadales</taxon>
        <taxon>Pseudomonadaceae</taxon>
        <taxon>Pseudomonas</taxon>
    </lineage>
</organism>
<accession>A0A1H9F583</accession>
<dbReference type="SUPFAM" id="SSF46955">
    <property type="entry name" value="Putative DNA-binding domain"/>
    <property type="match status" value="1"/>
</dbReference>
<evidence type="ECO:0000313" key="5">
    <source>
        <dbReference type="Proteomes" id="UP000199221"/>
    </source>
</evidence>
<dbReference type="PANTHER" id="PTHR30204:SF97">
    <property type="entry name" value="MERR FAMILY REGULATORY PROTEIN"/>
    <property type="match status" value="1"/>
</dbReference>
<dbReference type="GO" id="GO:0003700">
    <property type="term" value="F:DNA-binding transcription factor activity"/>
    <property type="evidence" value="ECO:0007669"/>
    <property type="project" value="InterPro"/>
</dbReference>
<gene>
    <name evidence="4" type="ORF">SAMN05216230_102425</name>
</gene>
<dbReference type="RefSeq" id="WP_094010593.1">
    <property type="nucleotide sequence ID" value="NZ_FOEQ01000002.1"/>
</dbReference>
<dbReference type="AlphaFoldDB" id="A0A1H9F583"/>
<dbReference type="InterPro" id="IPR047057">
    <property type="entry name" value="MerR_fam"/>
</dbReference>
<sequence>MDIADVARRTGVPASTLRYYANKGLLRSLASHGQRRQFPPDTPERLALIALGQAAGFSLDEVAAMLDEQMVDRELLLAKADEIDRRIKRLQAMSKGLRHAAQCPEESHLQCPTFQRLMQMSASQGRRGGLSSRATRGTAGPCGS</sequence>
<evidence type="ECO:0000313" key="4">
    <source>
        <dbReference type="EMBL" id="SEQ32418.1"/>
    </source>
</evidence>
<dbReference type="EMBL" id="FOEQ01000002">
    <property type="protein sequence ID" value="SEQ32418.1"/>
    <property type="molecule type" value="Genomic_DNA"/>
</dbReference>
<dbReference type="Proteomes" id="UP000199221">
    <property type="component" value="Unassembled WGS sequence"/>
</dbReference>
<dbReference type="PANTHER" id="PTHR30204">
    <property type="entry name" value="REDOX-CYCLING DRUG-SENSING TRANSCRIPTIONAL ACTIVATOR SOXR"/>
    <property type="match status" value="1"/>
</dbReference>
<feature type="region of interest" description="Disordered" evidence="2">
    <location>
        <begin position="123"/>
        <end position="144"/>
    </location>
</feature>
<dbReference type="InterPro" id="IPR000551">
    <property type="entry name" value="MerR-type_HTH_dom"/>
</dbReference>
<dbReference type="GO" id="GO:0003677">
    <property type="term" value="F:DNA binding"/>
    <property type="evidence" value="ECO:0007669"/>
    <property type="project" value="UniProtKB-KW"/>
</dbReference>
<proteinExistence type="predicted"/>
<dbReference type="InterPro" id="IPR009061">
    <property type="entry name" value="DNA-bd_dom_put_sf"/>
</dbReference>
<evidence type="ECO:0000259" key="3">
    <source>
        <dbReference type="PROSITE" id="PS50937"/>
    </source>
</evidence>
<evidence type="ECO:0000256" key="1">
    <source>
        <dbReference type="ARBA" id="ARBA00023125"/>
    </source>
</evidence>
<dbReference type="SMART" id="SM00422">
    <property type="entry name" value="HTH_MERR"/>
    <property type="match status" value="1"/>
</dbReference>
<dbReference type="CDD" id="cd04781">
    <property type="entry name" value="HTH_MerR-like_sg6"/>
    <property type="match status" value="1"/>
</dbReference>
<dbReference type="Gene3D" id="1.10.1660.10">
    <property type="match status" value="1"/>
</dbReference>
<feature type="domain" description="HTH merR-type" evidence="3">
    <location>
        <begin position="1"/>
        <end position="68"/>
    </location>
</feature>